<gene>
    <name evidence="1" type="ORF">DHETER_LOCUS704</name>
</gene>
<reference evidence="1" key="1">
    <citation type="submission" date="2021-06" db="EMBL/GenBank/DDBJ databases">
        <authorList>
            <person name="Kallberg Y."/>
            <person name="Tangrot J."/>
            <person name="Rosling A."/>
        </authorList>
    </citation>
    <scope>NUCLEOTIDE SEQUENCE</scope>
    <source>
        <strain evidence="1">IL203A</strain>
    </source>
</reference>
<keyword evidence="2" id="KW-1185">Reference proteome</keyword>
<evidence type="ECO:0000313" key="2">
    <source>
        <dbReference type="Proteomes" id="UP000789702"/>
    </source>
</evidence>
<dbReference type="Proteomes" id="UP000789702">
    <property type="component" value="Unassembled WGS sequence"/>
</dbReference>
<accession>A0ACA9K434</accession>
<name>A0ACA9K434_9GLOM</name>
<organism evidence="1 2">
    <name type="scientific">Dentiscutata heterogama</name>
    <dbReference type="NCBI Taxonomy" id="1316150"/>
    <lineage>
        <taxon>Eukaryota</taxon>
        <taxon>Fungi</taxon>
        <taxon>Fungi incertae sedis</taxon>
        <taxon>Mucoromycota</taxon>
        <taxon>Glomeromycotina</taxon>
        <taxon>Glomeromycetes</taxon>
        <taxon>Diversisporales</taxon>
        <taxon>Gigasporaceae</taxon>
        <taxon>Dentiscutata</taxon>
    </lineage>
</organism>
<proteinExistence type="predicted"/>
<dbReference type="EMBL" id="CAJVPU010000376">
    <property type="protein sequence ID" value="CAG8448452.1"/>
    <property type="molecule type" value="Genomic_DNA"/>
</dbReference>
<evidence type="ECO:0000313" key="1">
    <source>
        <dbReference type="EMBL" id="CAG8448452.1"/>
    </source>
</evidence>
<comment type="caution">
    <text evidence="1">The sequence shown here is derived from an EMBL/GenBank/DDBJ whole genome shotgun (WGS) entry which is preliminary data.</text>
</comment>
<sequence length="321" mass="38343">MSAVKFFFDYPFLFSQLSEYFKDNKNLFNLTLVLREFARYFVTLLWHDPFKFIENEDKISRAMKIIDILEICVNNKGTTFKYLSFIKVLNLSFLKYILKIKGYNEIINFIERMLEHFGTLKCLHYEDRKGFDPLIPSLKKCIKIDTLLYFSYSDSMPFYDKTYLLDKDNYVEHLFLDKSTMKFNSEFRFDIVKLLSLDNCDLKDIDIEHFIKLKELNITECSNLDLSEIIALPIECTIFSDCNLLLRDVYPILHKIYYLRKIIIISNLYCSDDVEFIDEIEYFYSLDEVSKIMKPHIGSVRKPFYLKTLIVNNLPMIGIWI</sequence>
<protein>
    <submittedName>
        <fullName evidence="1">7047_t:CDS:1</fullName>
    </submittedName>
</protein>